<protein>
    <submittedName>
        <fullName evidence="2">Uncharacterized protein</fullName>
    </submittedName>
</protein>
<dbReference type="Pfam" id="PF20242">
    <property type="entry name" value="Emfourin"/>
    <property type="match status" value="1"/>
</dbReference>
<accession>A0ABR6BBV9</accession>
<feature type="signal peptide" evidence="1">
    <location>
        <begin position="1"/>
        <end position="27"/>
    </location>
</feature>
<evidence type="ECO:0000313" key="2">
    <source>
        <dbReference type="EMBL" id="MBA8924344.1"/>
    </source>
</evidence>
<proteinExistence type="predicted"/>
<comment type="caution">
    <text evidence="2">The sequence shown here is derived from an EMBL/GenBank/DDBJ whole genome shotgun (WGS) entry which is preliminary data.</text>
</comment>
<gene>
    <name evidence="2" type="ORF">BC739_001541</name>
</gene>
<name>A0ABR6BBV9_9PSEU</name>
<dbReference type="InterPro" id="IPR049457">
    <property type="entry name" value="Emfourin"/>
</dbReference>
<dbReference type="RefSeq" id="WP_025358045.1">
    <property type="nucleotide sequence ID" value="NZ_BAAABQ010000007.1"/>
</dbReference>
<keyword evidence="3" id="KW-1185">Reference proteome</keyword>
<feature type="chain" id="PRO_5045478403" evidence="1">
    <location>
        <begin position="28"/>
        <end position="138"/>
    </location>
</feature>
<reference evidence="2 3" key="1">
    <citation type="submission" date="2020-08" db="EMBL/GenBank/DDBJ databases">
        <title>Genomic Encyclopedia of Archaeal and Bacterial Type Strains, Phase II (KMG-II): from individual species to whole genera.</title>
        <authorList>
            <person name="Goeker M."/>
        </authorList>
    </citation>
    <scope>NUCLEOTIDE SEQUENCE [LARGE SCALE GENOMIC DNA]</scope>
    <source>
        <strain evidence="2 3">DSM 43850</strain>
    </source>
</reference>
<keyword evidence="1" id="KW-0732">Signal</keyword>
<organism evidence="2 3">
    <name type="scientific">Kutzneria viridogrisea</name>
    <dbReference type="NCBI Taxonomy" id="47990"/>
    <lineage>
        <taxon>Bacteria</taxon>
        <taxon>Bacillati</taxon>
        <taxon>Actinomycetota</taxon>
        <taxon>Actinomycetes</taxon>
        <taxon>Pseudonocardiales</taxon>
        <taxon>Pseudonocardiaceae</taxon>
        <taxon>Kutzneria</taxon>
    </lineage>
</organism>
<sequence length="138" mass="14778">MKTTHHKLVLVLALLLGFLGTTCSASAKQAPVADTTAAKPAVSKVSVHTTGGFAGIDERRTATAATPGHRELFDLVQRADFEGLADSYVPKDQCCDHFRHTVDVVYTDGTHKTVETLDSSAAPQVLFQVIELTRKIGS</sequence>
<dbReference type="Proteomes" id="UP000517916">
    <property type="component" value="Unassembled WGS sequence"/>
</dbReference>
<dbReference type="EMBL" id="JACJID010000001">
    <property type="protein sequence ID" value="MBA8924344.1"/>
    <property type="molecule type" value="Genomic_DNA"/>
</dbReference>
<evidence type="ECO:0000256" key="1">
    <source>
        <dbReference type="SAM" id="SignalP"/>
    </source>
</evidence>
<evidence type="ECO:0000313" key="3">
    <source>
        <dbReference type="Proteomes" id="UP000517916"/>
    </source>
</evidence>